<dbReference type="Proteomes" id="UP000017813">
    <property type="component" value="Unassembled WGS sequence"/>
</dbReference>
<reference evidence="1 2" key="1">
    <citation type="submission" date="2010-03" db="EMBL/GenBank/DDBJ databases">
        <authorList>
            <consortium name="The Broad Institute Genome Sequencing Platform"/>
            <person name="Ward D."/>
            <person name="Earl A."/>
            <person name="Feldgarden M."/>
            <person name="Gevers D."/>
            <person name="Young S."/>
            <person name="Zeng Q."/>
            <person name="Koehrsen M."/>
            <person name="Alvarado L."/>
            <person name="Berlin A.M."/>
            <person name="Borenstein D."/>
            <person name="Chapman S.B."/>
            <person name="Chen Z."/>
            <person name="Engels R."/>
            <person name="Freedman E."/>
            <person name="Gellesch M."/>
            <person name="Goldberg J."/>
            <person name="Griggs A."/>
            <person name="Gujja S."/>
            <person name="Heilman E.R."/>
            <person name="Heiman D.I."/>
            <person name="Hepburn T.A."/>
            <person name="Howarth C."/>
            <person name="Jen D."/>
            <person name="Larson L."/>
            <person name="Mehta T."/>
            <person name="Park D."/>
            <person name="Pearson M."/>
            <person name="Richards J."/>
            <person name="Roberts A."/>
            <person name="Saif S."/>
            <person name="Shea T.D."/>
            <person name="Shenoy N."/>
            <person name="Sisk P."/>
            <person name="Stolte C."/>
            <person name="Sykes S.N."/>
            <person name="Walk T."/>
            <person name="White J."/>
            <person name="Yandava C."/>
            <person name="Izard J."/>
            <person name="Baranova O.V."/>
            <person name="Blanton J.M."/>
            <person name="Tanner A.C."/>
            <person name="Dewhirst F."/>
            <person name="Haas B."/>
            <person name="Nusbaum C."/>
            <person name="Birren B."/>
        </authorList>
    </citation>
    <scope>NUCLEOTIDE SEQUENCE [LARGE SCALE GENOMIC DNA]</scope>
    <source>
        <strain evidence="1 2">ATCC 29453</strain>
    </source>
</reference>
<dbReference type="HOGENOM" id="CLU_3296548_0_0_4"/>
<keyword evidence="2" id="KW-1185">Reference proteome</keyword>
<name>V9H5Y9_9NEIS</name>
<accession>V9H5Y9</accession>
<evidence type="ECO:0000313" key="2">
    <source>
        <dbReference type="Proteomes" id="UP000017813"/>
    </source>
</evidence>
<organism evidence="1 2">
    <name type="scientific">Simonsiella muelleri ATCC 29453</name>
    <dbReference type="NCBI Taxonomy" id="641147"/>
    <lineage>
        <taxon>Bacteria</taxon>
        <taxon>Pseudomonadati</taxon>
        <taxon>Pseudomonadota</taxon>
        <taxon>Betaproteobacteria</taxon>
        <taxon>Neisseriales</taxon>
        <taxon>Neisseriaceae</taxon>
        <taxon>Simonsiella</taxon>
    </lineage>
</organism>
<dbReference type="AlphaFoldDB" id="V9H5Y9"/>
<evidence type="ECO:0000313" key="1">
    <source>
        <dbReference type="EMBL" id="EFG31044.1"/>
    </source>
</evidence>
<protein>
    <submittedName>
        <fullName evidence="1">Uncharacterized protein</fullName>
    </submittedName>
</protein>
<dbReference type="RefSeq" id="WP_002641667.1">
    <property type="nucleotide sequence ID" value="NZ_CP019448.1"/>
</dbReference>
<proteinExistence type="predicted"/>
<comment type="caution">
    <text evidence="1">The sequence shown here is derived from an EMBL/GenBank/DDBJ whole genome shotgun (WGS) entry which is preliminary data.</text>
</comment>
<gene>
    <name evidence="1" type="ORF">HMPREF9021_01272</name>
</gene>
<sequence>MIFRLPEVFALSYSFGVMAFRLVPYFTNDNQHIMAVLGLD</sequence>
<reference evidence="1 2" key="2">
    <citation type="submission" date="2011-10" db="EMBL/GenBank/DDBJ databases">
        <title>The Genome Sequence of Simonsiella muelleri ATCC 29453.</title>
        <authorList>
            <consortium name="The Broad Institute Genome Sequencing Platform"/>
            <consortium name="The Broad Institute Genome Sequencing Center for Infectious Disease"/>
            <person name="Earl A."/>
            <person name="Ward D."/>
            <person name="Feldgarden M."/>
            <person name="Gevers D."/>
            <person name="Izard J."/>
            <person name="Baranova O.V."/>
            <person name="Blanton J.M."/>
            <person name="Tanner A.C."/>
            <person name="Dewhirst F."/>
            <person name="Young S.K."/>
            <person name="Zeng Q."/>
            <person name="Gargeya S."/>
            <person name="Fitzgerald M."/>
            <person name="Haas B."/>
            <person name="Abouelleil A."/>
            <person name="Alvarado L."/>
            <person name="Arachchi H.M."/>
            <person name="Berlin A."/>
            <person name="Brown A."/>
            <person name="Chapman S.B."/>
            <person name="Chen Z."/>
            <person name="Dunbar C."/>
            <person name="Freedman E."/>
            <person name="Gearin G."/>
            <person name="Goldberg J."/>
            <person name="Griggs A."/>
            <person name="Gujja S."/>
            <person name="Heiman D."/>
            <person name="Howarth C."/>
            <person name="Larson L."/>
            <person name="Lui A."/>
            <person name="MacDonald P.J.P."/>
            <person name="Montmayeur A."/>
            <person name="Murphy C."/>
            <person name="Neiman D."/>
            <person name="Pearson M."/>
            <person name="Priest M."/>
            <person name="Roberts A."/>
            <person name="Saif S."/>
            <person name="Shea T."/>
            <person name="Shenoy N."/>
            <person name="Sisk P."/>
            <person name="Stolte C."/>
            <person name="Sykes S."/>
            <person name="Wortman J."/>
            <person name="Nusbaum C."/>
            <person name="Birren B."/>
        </authorList>
    </citation>
    <scope>NUCLEOTIDE SEQUENCE [LARGE SCALE GENOMIC DNA]</scope>
    <source>
        <strain evidence="1 2">ATCC 29453</strain>
    </source>
</reference>
<dbReference type="EMBL" id="ADCY02000021">
    <property type="protein sequence ID" value="EFG31044.1"/>
    <property type="molecule type" value="Genomic_DNA"/>
</dbReference>